<evidence type="ECO:0008006" key="4">
    <source>
        <dbReference type="Google" id="ProtNLM"/>
    </source>
</evidence>
<dbReference type="RefSeq" id="WP_119061088.1">
    <property type="nucleotide sequence ID" value="NZ_QXDF01000001.1"/>
</dbReference>
<reference evidence="2 3" key="1">
    <citation type="submission" date="2018-08" db="EMBL/GenBank/DDBJ databases">
        <title>Genomic Encyclopedia of Archaeal and Bacterial Type Strains, Phase II (KMG-II): from individual species to whole genera.</title>
        <authorList>
            <person name="Goeker M."/>
        </authorList>
    </citation>
    <scope>NUCLEOTIDE SEQUENCE [LARGE SCALE GENOMIC DNA]</scope>
    <source>
        <strain evidence="2 3">DSM 5002</strain>
    </source>
</reference>
<name>A0A397Q5E6_9HYPH</name>
<evidence type="ECO:0000256" key="1">
    <source>
        <dbReference type="SAM" id="MobiDB-lite"/>
    </source>
</evidence>
<dbReference type="Proteomes" id="UP000266273">
    <property type="component" value="Unassembled WGS sequence"/>
</dbReference>
<dbReference type="OrthoDB" id="7850927at2"/>
<proteinExistence type="predicted"/>
<evidence type="ECO:0000313" key="2">
    <source>
        <dbReference type="EMBL" id="RIA56278.1"/>
    </source>
</evidence>
<gene>
    <name evidence="2" type="ORF">BXY53_1381</name>
</gene>
<sequence length="78" mass="9294">MRLAKAAYEMTKYERKRGRIEVYARKGEFTVEVKIDARSGEVYEVEQKYSRRDDDGRYDDDGYRRGYDDDDGQGRDHS</sequence>
<feature type="region of interest" description="Disordered" evidence="1">
    <location>
        <begin position="44"/>
        <end position="78"/>
    </location>
</feature>
<organism evidence="2 3">
    <name type="scientific">Dichotomicrobium thermohalophilum</name>
    <dbReference type="NCBI Taxonomy" id="933063"/>
    <lineage>
        <taxon>Bacteria</taxon>
        <taxon>Pseudomonadati</taxon>
        <taxon>Pseudomonadota</taxon>
        <taxon>Alphaproteobacteria</taxon>
        <taxon>Hyphomicrobiales</taxon>
        <taxon>Hyphomicrobiaceae</taxon>
        <taxon>Dichotomicrobium</taxon>
    </lineage>
</organism>
<accession>A0A397Q5E6</accession>
<dbReference type="AlphaFoldDB" id="A0A397Q5E6"/>
<keyword evidence="3" id="KW-1185">Reference proteome</keyword>
<comment type="caution">
    <text evidence="2">The sequence shown here is derived from an EMBL/GenBank/DDBJ whole genome shotgun (WGS) entry which is preliminary data.</text>
</comment>
<protein>
    <recommendedName>
        <fullName evidence="4">PepSY domain-containing protein</fullName>
    </recommendedName>
</protein>
<evidence type="ECO:0000313" key="3">
    <source>
        <dbReference type="Proteomes" id="UP000266273"/>
    </source>
</evidence>
<dbReference type="EMBL" id="QXDF01000001">
    <property type="protein sequence ID" value="RIA56278.1"/>
    <property type="molecule type" value="Genomic_DNA"/>
</dbReference>